<feature type="domain" description="Glycosyltransferase 2-like" evidence="13">
    <location>
        <begin position="276"/>
        <end position="499"/>
    </location>
</feature>
<keyword evidence="10 12" id="KW-1133">Transmembrane helix</keyword>
<dbReference type="PANTHER" id="PTHR43867">
    <property type="entry name" value="CELLULOSE SYNTHASE CATALYTIC SUBUNIT A [UDP-FORMING]"/>
    <property type="match status" value="1"/>
</dbReference>
<comment type="similarity">
    <text evidence="3">Belongs to the glycosyltransferase 2 family. OpgH subfamily.</text>
</comment>
<dbReference type="InterPro" id="IPR029044">
    <property type="entry name" value="Nucleotide-diphossugar_trans"/>
</dbReference>
<proteinExistence type="inferred from homology"/>
<evidence type="ECO:0000256" key="8">
    <source>
        <dbReference type="ARBA" id="ARBA00022679"/>
    </source>
</evidence>
<keyword evidence="15" id="KW-1185">Reference proteome</keyword>
<dbReference type="NCBIfam" id="NF003962">
    <property type="entry name" value="PRK05454.2-5"/>
    <property type="match status" value="1"/>
</dbReference>
<evidence type="ECO:0000256" key="9">
    <source>
        <dbReference type="ARBA" id="ARBA00022692"/>
    </source>
</evidence>
<dbReference type="Gene3D" id="3.90.550.10">
    <property type="entry name" value="Spore Coat Polysaccharide Biosynthesis Protein SpsA, Chain A"/>
    <property type="match status" value="1"/>
</dbReference>
<feature type="transmembrane region" description="Helical" evidence="12">
    <location>
        <begin position="453"/>
        <end position="472"/>
    </location>
</feature>
<evidence type="ECO:0000256" key="6">
    <source>
        <dbReference type="ARBA" id="ARBA00022519"/>
    </source>
</evidence>
<dbReference type="CDD" id="cd04191">
    <property type="entry name" value="Glucan_BSP_MdoH"/>
    <property type="match status" value="1"/>
</dbReference>
<gene>
    <name evidence="14" type="primary">mdoH</name>
    <name evidence="14" type="ORF">GCM10023165_41190</name>
</gene>
<dbReference type="InterPro" id="IPR050321">
    <property type="entry name" value="Glycosyltr_2/OpgH_subfam"/>
</dbReference>
<dbReference type="Pfam" id="PF13632">
    <property type="entry name" value="Glyco_trans_2_3"/>
    <property type="match status" value="1"/>
</dbReference>
<dbReference type="Proteomes" id="UP001500975">
    <property type="component" value="Unassembled WGS sequence"/>
</dbReference>
<name>A0ABP8I681_9BURK</name>
<comment type="pathway">
    <text evidence="2">Glycan metabolism; osmoregulated periplasmic glucan (OPG) biosynthesis.</text>
</comment>
<dbReference type="RefSeq" id="WP_345540265.1">
    <property type="nucleotide sequence ID" value="NZ_BAABGJ010000076.1"/>
</dbReference>
<evidence type="ECO:0000313" key="15">
    <source>
        <dbReference type="Proteomes" id="UP001500975"/>
    </source>
</evidence>
<feature type="transmembrane region" description="Helical" evidence="12">
    <location>
        <begin position="604"/>
        <end position="628"/>
    </location>
</feature>
<organism evidence="14 15">
    <name type="scientific">Variovorax defluvii</name>
    <dbReference type="NCBI Taxonomy" id="913761"/>
    <lineage>
        <taxon>Bacteria</taxon>
        <taxon>Pseudomonadati</taxon>
        <taxon>Pseudomonadota</taxon>
        <taxon>Betaproteobacteria</taxon>
        <taxon>Burkholderiales</taxon>
        <taxon>Comamonadaceae</taxon>
        <taxon>Variovorax</taxon>
    </lineage>
</organism>
<evidence type="ECO:0000256" key="5">
    <source>
        <dbReference type="ARBA" id="ARBA00022475"/>
    </source>
</evidence>
<feature type="transmembrane region" description="Helical" evidence="12">
    <location>
        <begin position="492"/>
        <end position="512"/>
    </location>
</feature>
<keyword evidence="6" id="KW-0997">Cell inner membrane</keyword>
<evidence type="ECO:0000256" key="12">
    <source>
        <dbReference type="SAM" id="Phobius"/>
    </source>
</evidence>
<dbReference type="InterPro" id="IPR001173">
    <property type="entry name" value="Glyco_trans_2-like"/>
</dbReference>
<reference evidence="15" key="1">
    <citation type="journal article" date="2019" name="Int. J. Syst. Evol. Microbiol.">
        <title>The Global Catalogue of Microorganisms (GCM) 10K type strain sequencing project: providing services to taxonomists for standard genome sequencing and annotation.</title>
        <authorList>
            <consortium name="The Broad Institute Genomics Platform"/>
            <consortium name="The Broad Institute Genome Sequencing Center for Infectious Disease"/>
            <person name="Wu L."/>
            <person name="Ma J."/>
        </authorList>
    </citation>
    <scope>NUCLEOTIDE SEQUENCE [LARGE SCALE GENOMIC DNA]</scope>
    <source>
        <strain evidence="15">JCM 17804</strain>
    </source>
</reference>
<dbReference type="SUPFAM" id="SSF53448">
    <property type="entry name" value="Nucleotide-diphospho-sugar transferases"/>
    <property type="match status" value="1"/>
</dbReference>
<dbReference type="NCBIfam" id="NF003958">
    <property type="entry name" value="PRK05454.2-1"/>
    <property type="match status" value="1"/>
</dbReference>
<evidence type="ECO:0000259" key="13">
    <source>
        <dbReference type="Pfam" id="PF13632"/>
    </source>
</evidence>
<feature type="transmembrane region" description="Helical" evidence="12">
    <location>
        <begin position="90"/>
        <end position="110"/>
    </location>
</feature>
<evidence type="ECO:0000256" key="4">
    <source>
        <dbReference type="ARBA" id="ARBA00020585"/>
    </source>
</evidence>
<evidence type="ECO:0000256" key="3">
    <source>
        <dbReference type="ARBA" id="ARBA00009337"/>
    </source>
</evidence>
<keyword evidence="7" id="KW-0328">Glycosyltransferase</keyword>
<accession>A0ABP8I681</accession>
<sequence>MKPNDFSQLNVLTEADFSRRSLLREERHPNSVTAPPINRGSMTPRPWRGFWNSIGTALLVKLGAGQPAAQAARAPQPTQAWQRAAQQRRLAFMALTVFSTIIASTLFAGVQPDYSNLWLEYGQIGLYGLLSGWVVTGFVTALMGFYVSVRGDKHALSARQVAHHPMNPEARTAIIMPICNEDVATVFAGLRATCESVAATGHAKQFDVFVLSDSYNPEVAAAERQAWEELRAALAESPNQPQVEVYYRLRTRRTHRKAGNVADFCRRWGKDYRYMVVLDADSVMSGDCLTSMVKLMEANPTAGIIQTATQAIGHVTLHARAQQFASRVTGRLFTLGMQFWQLGESHYWGHNAIIRIEPFMQHCALAPIRGKGGFAGGIMSHDFVEAALMRRAGYHVWLVADLVGSYEQQPPDLLAELQRDRRWCQGNLQNARLMAEPGLHPVHRAMFVTGTMAYVSAPLWLAFLTLGTALWLTGSSLVEHWLVMPMELAGLWLWTLCLLFLPRILGLAAVVMRGEQRQYGGVGGLLKSAALESALAIVQAPVRMLAHSLFVVVALTGIKLEWKSPPREAAAVPWRIAVAQLAPMTLVIAALAVGIALIDASALVWLMPVGLPLLLAIPLTVLTSQIALGNAMRDRGFLVIPEESRSPAVLRRAWMHAVRLARA</sequence>
<evidence type="ECO:0000313" key="14">
    <source>
        <dbReference type="EMBL" id="GAA4352244.1"/>
    </source>
</evidence>
<evidence type="ECO:0000256" key="11">
    <source>
        <dbReference type="ARBA" id="ARBA00023136"/>
    </source>
</evidence>
<evidence type="ECO:0000256" key="2">
    <source>
        <dbReference type="ARBA" id="ARBA00005001"/>
    </source>
</evidence>
<feature type="transmembrane region" description="Helical" evidence="12">
    <location>
        <begin position="130"/>
        <end position="149"/>
    </location>
</feature>
<dbReference type="NCBIfam" id="NF003960">
    <property type="entry name" value="PRK05454.2-3"/>
    <property type="match status" value="1"/>
</dbReference>
<keyword evidence="9 12" id="KW-0812">Transmembrane</keyword>
<evidence type="ECO:0000256" key="10">
    <source>
        <dbReference type="ARBA" id="ARBA00022989"/>
    </source>
</evidence>
<feature type="transmembrane region" description="Helical" evidence="12">
    <location>
        <begin position="574"/>
        <end position="598"/>
    </location>
</feature>
<keyword evidence="11 12" id="KW-0472">Membrane</keyword>
<evidence type="ECO:0000256" key="7">
    <source>
        <dbReference type="ARBA" id="ARBA00022676"/>
    </source>
</evidence>
<keyword evidence="5" id="KW-1003">Cell membrane</keyword>
<protein>
    <recommendedName>
        <fullName evidence="4">Glucans biosynthesis glucosyltransferase H</fullName>
    </recommendedName>
</protein>
<keyword evidence="8" id="KW-0808">Transferase</keyword>
<dbReference type="PANTHER" id="PTHR43867:SF5">
    <property type="entry name" value="GLUCANS BIOSYNTHESIS GLUCOSYLTRANSFERASE H"/>
    <property type="match status" value="1"/>
</dbReference>
<dbReference type="EMBL" id="BAABGJ010000076">
    <property type="protein sequence ID" value="GAA4352244.1"/>
    <property type="molecule type" value="Genomic_DNA"/>
</dbReference>
<evidence type="ECO:0000256" key="1">
    <source>
        <dbReference type="ARBA" id="ARBA00004429"/>
    </source>
</evidence>
<comment type="caution">
    <text evidence="14">The sequence shown here is derived from an EMBL/GenBank/DDBJ whole genome shotgun (WGS) entry which is preliminary data.</text>
</comment>
<comment type="subcellular location">
    <subcellularLocation>
        <location evidence="1">Cell inner membrane</location>
        <topology evidence="1">Multi-pass membrane protein</topology>
    </subcellularLocation>
</comment>